<evidence type="ECO:0000256" key="1">
    <source>
        <dbReference type="PROSITE-ProRule" id="PRU01251"/>
    </source>
</evidence>
<dbReference type="EMBL" id="JACHIT010000001">
    <property type="protein sequence ID" value="MBB5911841.1"/>
    <property type="molecule type" value="Genomic_DNA"/>
</dbReference>
<dbReference type="GO" id="GO:0006508">
    <property type="term" value="P:proteolysis"/>
    <property type="evidence" value="ECO:0007669"/>
    <property type="project" value="UniProtKB-KW"/>
</dbReference>
<comment type="caution">
    <text evidence="3">The sequence shown here is derived from an EMBL/GenBank/DDBJ whole genome shotgun (WGS) entry which is preliminary data.</text>
</comment>
<feature type="domain" description="Clp R" evidence="2">
    <location>
        <begin position="4"/>
        <end position="143"/>
    </location>
</feature>
<name>A0A7W9P998_9NOCA</name>
<dbReference type="Proteomes" id="UP000540412">
    <property type="component" value="Unassembled WGS sequence"/>
</dbReference>
<dbReference type="AlphaFoldDB" id="A0A7W9P998"/>
<dbReference type="SUPFAM" id="SSF81923">
    <property type="entry name" value="Double Clp-N motif"/>
    <property type="match status" value="2"/>
</dbReference>
<keyword evidence="1" id="KW-0677">Repeat</keyword>
<dbReference type="GO" id="GO:0005524">
    <property type="term" value="F:ATP binding"/>
    <property type="evidence" value="ECO:0007669"/>
    <property type="project" value="UniProtKB-KW"/>
</dbReference>
<keyword evidence="3" id="KW-0378">Hydrolase</keyword>
<dbReference type="PROSITE" id="PS51903">
    <property type="entry name" value="CLP_R"/>
    <property type="match status" value="1"/>
</dbReference>
<organism evidence="3 4">
    <name type="scientific">Nocardia transvalensis</name>
    <dbReference type="NCBI Taxonomy" id="37333"/>
    <lineage>
        <taxon>Bacteria</taxon>
        <taxon>Bacillati</taxon>
        <taxon>Actinomycetota</taxon>
        <taxon>Actinomycetes</taxon>
        <taxon>Mycobacteriales</taxon>
        <taxon>Nocardiaceae</taxon>
        <taxon>Nocardia</taxon>
    </lineage>
</organism>
<dbReference type="RefSeq" id="WP_040749772.1">
    <property type="nucleotide sequence ID" value="NZ_JACHIT010000001.1"/>
</dbReference>
<accession>A0A7W9P998</accession>
<dbReference type="InterPro" id="IPR036628">
    <property type="entry name" value="Clp_N_dom_sf"/>
</dbReference>
<evidence type="ECO:0000313" key="4">
    <source>
        <dbReference type="Proteomes" id="UP000540412"/>
    </source>
</evidence>
<dbReference type="GO" id="GO:0008233">
    <property type="term" value="F:peptidase activity"/>
    <property type="evidence" value="ECO:0007669"/>
    <property type="project" value="UniProtKB-KW"/>
</dbReference>
<reference evidence="3 4" key="1">
    <citation type="submission" date="2020-08" db="EMBL/GenBank/DDBJ databases">
        <title>Sequencing the genomes of 1000 actinobacteria strains.</title>
        <authorList>
            <person name="Klenk H.-P."/>
        </authorList>
    </citation>
    <scope>NUCLEOTIDE SEQUENCE [LARGE SCALE GENOMIC DNA]</scope>
    <source>
        <strain evidence="3 4">DSM 43582</strain>
    </source>
</reference>
<gene>
    <name evidence="3" type="ORF">BJY24_000708</name>
</gene>
<protein>
    <submittedName>
        <fullName evidence="3">ATP-dependent Clp protease ATP-binding subunit ClpC</fullName>
    </submittedName>
</protein>
<proteinExistence type="predicted"/>
<evidence type="ECO:0000259" key="2">
    <source>
        <dbReference type="PROSITE" id="PS51903"/>
    </source>
</evidence>
<dbReference type="Pfam" id="PF02861">
    <property type="entry name" value="Clp_N"/>
    <property type="match status" value="2"/>
</dbReference>
<sequence length="143" mass="15237">MTTPDATLTLTPRTNWIFGYAQAVARERGHDHIGPEHIQLAILDNADSVPAQVLSGLGRLPRELAEAVSAAMRADDYEPAATRNRIVGAAGDLARNLGHDHIGVEHLQLALLRNRDSLATRELAGAGVDLDEFENALTEAAGG</sequence>
<dbReference type="InterPro" id="IPR004176">
    <property type="entry name" value="Clp_R_N"/>
</dbReference>
<keyword evidence="3" id="KW-0645">Protease</keyword>
<keyword evidence="4" id="KW-1185">Reference proteome</keyword>
<evidence type="ECO:0000313" key="3">
    <source>
        <dbReference type="EMBL" id="MBB5911841.1"/>
    </source>
</evidence>
<dbReference type="Gene3D" id="1.10.1780.10">
    <property type="entry name" value="Clp, N-terminal domain"/>
    <property type="match status" value="2"/>
</dbReference>
<keyword evidence="3" id="KW-0547">Nucleotide-binding</keyword>
<keyword evidence="3" id="KW-0067">ATP-binding</keyword>